<dbReference type="KEGG" id="vg:40526516"/>
<comment type="catalytic activity">
    <reaction evidence="14">
        <text>a 5'-end triphospho-adenylyl-adenylyl-cytidylyl-adenosine in mRNA + GDP + H(+) = a 5'-end (5'-triphosphoguanosine)-adenylyl-adenylyl-cytidylyl-adenosine in mRNA + diphosphate</text>
        <dbReference type="Rhea" id="RHEA:65436"/>
        <dbReference type="Rhea" id="RHEA-COMP:16797"/>
        <dbReference type="Rhea" id="RHEA-COMP:16799"/>
        <dbReference type="ChEBI" id="CHEBI:15378"/>
        <dbReference type="ChEBI" id="CHEBI:33019"/>
        <dbReference type="ChEBI" id="CHEBI:58189"/>
        <dbReference type="ChEBI" id="CHEBI:156484"/>
        <dbReference type="ChEBI" id="CHEBI:156503"/>
        <dbReference type="EC" id="2.7.7.88"/>
    </reaction>
</comment>
<keyword evidence="3 22" id="KW-0696">RNA-directed RNA polymerase</keyword>
<dbReference type="InterPro" id="IPR026890">
    <property type="entry name" value="Mononeg_mRNAcap"/>
</dbReference>
<evidence type="ECO:0000259" key="21">
    <source>
        <dbReference type="PROSITE" id="PS50526"/>
    </source>
</evidence>
<evidence type="ECO:0000256" key="1">
    <source>
        <dbReference type="ARBA" id="ARBA00004328"/>
    </source>
</evidence>
<evidence type="ECO:0000256" key="12">
    <source>
        <dbReference type="ARBA" id="ARBA00023042"/>
    </source>
</evidence>
<sequence length="1676" mass="189826">MANIFRRDRHLASAIICTEIEFVKMFKNDRSKLKREHIELVKKHEDLLDYDYLRFQADFCKVIQSKPEIYGNAPRPALAKSVLVALRVLSASEENWVFNSSSSVVRDVGPDDIITEEMVLWHDWKHIFERIYKRSCNTSKMCTSFSSGSISIDFFGDLVVLKHGGKKILGTYHQLLGVKSLVSSHFSALLYAKLSDIYEKYPGISLYNTVKEFLEKGREDLIKLGNSYHNIVKAVPSLAIANILERSEVLVRNTLLSTVKGPLEKYKSKVVEFLTRPIAGEAGVHVLLEVSGLWKSHGHCVIDTVSSANNFMDLVQSGPEVNQSYAKMVRNMFVKCFCKEYFRINKRWPSLIQAGPVPGHILSSIKTSTWDEIGIYGWTHEDFDNLTFDKTLDFDYFIDTSDLLSDKATSAGRSNWMNNFDRKAYHSLYSSSAPFSSKDKTRVIPQYLAADSPKVEEVIQSIEDRSLSFDNYVIEGVFKEKESKIDKARPFVKLTYSMRLWQTSTEKNIADKIFPYIPFQSMTMDEKTLLETISKVNSNLSGSDVSHAFITFDYSKWCVHFTWESTYHLFRELDNLFGFNSVYLFTHEFPMMSQVILQDRYNPPESDSKGMPFETPFSTRHNKRLMEGMRQKGWTLFTCLIMYSAASQLGTEAFLLGQGDNQTVLLSIPHPSVLRDLDMSVQTYIDAFLGKVSEISSEVGMELKMDETWVSTNLFEYGKKYHYRGVEVSSGLKRASKISSETNSGLPTLSNSISSLFSGGISTSGCDSSPQPGFVLACVEAAVLLSEEDQSLSILETAALLMIPRHLGGLPVVNYAGFCYRGQMDPLTSAISLVNTCYHSDRELWSKVSSFLRLSPSNRRDLLLLIKDPFSLCIYVPMQPENMIRKELRDSMEVVVENKDIKPLFSYQSKVEEEKLVKDLSGVSPFNPRLANMIYQLSNVSLVERIVGRFASSKSVRGVIERRTGHLTETRFREIISELDRNCLSDYKARLRSPEKPDLETLWGTKSHCSSQIASFLRNNTWGMDIQGITMPAPNEQVFIGRWNDDAIEPLRSILVEVSKGDRLTSTRGPYHPFLGSKTQMRTKKSSLEVVDTNSITTSLQKILSLQPWVSQAGEVNLAALFKVLLEEKTNLSIEDIKSFSPTVVGGSVTHRIQDTGGPRGSMINGRYNFNTHCRVVTDTALSFAKGALDYTICFQSVILASLSRLGHEYGAGEDVHGKWALSLNCRGCTRLIDQDIYTLDKPPTYRGVPIGVKIDKIKVRGSPSQSSTSSPDPRREMSSYMAQKWASFIKHWSKDSLETSIESGNETPLPAFVNLTEMCRVEVDVLVRMTALDILLSTNGHITSVKTILDGFRIFPTYGPIGVMACAIIQSDTFSQMGGEEDDEGIYPSSIQDMSRAILRNMKSFLENLESDDINIVPSNSTPEAMKRRQEILFKLDKRGLPMDFYKPTVARPEGVVSLEVREMGQFGHHGVNTIVPLGIELRDPTSRSIAFKRRSSEVLTSCWMIGVRSKSTTDIIEMYDRIMNERPERFIVIGEDEGDWLSALFHSSPPSFLEGSMHLEFSSDLDKIVEYECMEDIHLRPRSIRGDRCAINMDEESMLRAHLSGVLPTINKDDLILCTDKVYNLLWDRDICCKWLVLCENRTVATPKWRYLSFLEKKCWIFFENSDMVEREIS</sequence>
<keyword evidence="23" id="KW-1185">Reference proteome</keyword>
<evidence type="ECO:0000313" key="22">
    <source>
        <dbReference type="EMBL" id="APG78650.1"/>
    </source>
</evidence>
<dbReference type="Proteomes" id="UP000279435">
    <property type="component" value="Segment"/>
</dbReference>
<comment type="catalytic activity">
    <reaction evidence="19">
        <text>a 5'-end (5'-triphosphoguanosine)-adenylyl-adenylyl-cytidylyl-adenosine in mRNA + 2 S-adenosyl-L-methionine = a 5'-end (N(7)-methyl 5'-triphosphoguanosine)-(2'-O-methyladenylyl)-adenylyl-cytidylyl-adenosine in mRNA + 2 S-adenosyl-L-homocysteine + H(+)</text>
        <dbReference type="Rhea" id="RHEA:65376"/>
        <dbReference type="Rhea" id="RHEA-COMP:16797"/>
        <dbReference type="Rhea" id="RHEA-COMP:16798"/>
        <dbReference type="ChEBI" id="CHEBI:15378"/>
        <dbReference type="ChEBI" id="CHEBI:57856"/>
        <dbReference type="ChEBI" id="CHEBI:59789"/>
        <dbReference type="ChEBI" id="CHEBI:156483"/>
        <dbReference type="ChEBI" id="CHEBI:156484"/>
        <dbReference type="EC" id="2.1.1.375"/>
    </reaction>
</comment>
<evidence type="ECO:0000256" key="10">
    <source>
        <dbReference type="ARBA" id="ARBA00022844"/>
    </source>
</evidence>
<evidence type="ECO:0000256" key="13">
    <source>
        <dbReference type="ARBA" id="ARBA00023268"/>
    </source>
</evidence>
<comment type="catalytic activity">
    <reaction evidence="18">
        <text>a 5'-end (5'-triphosphoguanosine)-adenylyl-adenylyl-cytidylyl-adenosine in mRNA + S-adenosyl-L-methionine = a 5'-end (5'-triphosphoguanosine)-(2'-O-methyladenylyl)-adenylyl-cytidylyl-adenosine in mRNA + S-adenosyl-L-homocysteine + H(+)</text>
        <dbReference type="Rhea" id="RHEA:65380"/>
        <dbReference type="Rhea" id="RHEA-COMP:16797"/>
        <dbReference type="Rhea" id="RHEA-COMP:16801"/>
        <dbReference type="ChEBI" id="CHEBI:15378"/>
        <dbReference type="ChEBI" id="CHEBI:57856"/>
        <dbReference type="ChEBI" id="CHEBI:59789"/>
        <dbReference type="ChEBI" id="CHEBI:156482"/>
        <dbReference type="ChEBI" id="CHEBI:156484"/>
    </reaction>
</comment>
<dbReference type="EC" id="2.7.7.48" evidence="2"/>
<comment type="catalytic activity">
    <reaction evidence="15">
        <text>a 5'-end (5'-triphosphoguanosine)-(2'-O-methyladenylyl)-adenylyl-cytidylyl-adenosine in mRNA + S-adenosyl-L-methionine = a 5'-end (N(7)-methyl 5'-triphosphoguanosine)-(2'-O-methyladenylyl)-adenylyl-cytidylyl-adenosine in mRNA + S-adenosyl-L-homocysteine</text>
        <dbReference type="Rhea" id="RHEA:65440"/>
        <dbReference type="Rhea" id="RHEA-COMP:16798"/>
        <dbReference type="Rhea" id="RHEA-COMP:16801"/>
        <dbReference type="ChEBI" id="CHEBI:57856"/>
        <dbReference type="ChEBI" id="CHEBI:59789"/>
        <dbReference type="ChEBI" id="CHEBI:156482"/>
        <dbReference type="ChEBI" id="CHEBI:156483"/>
    </reaction>
</comment>
<dbReference type="Pfam" id="PF00946">
    <property type="entry name" value="Mononeg_RNA_pol"/>
    <property type="match status" value="1"/>
</dbReference>
<dbReference type="GO" id="GO:0044423">
    <property type="term" value="C:virion component"/>
    <property type="evidence" value="ECO:0007669"/>
    <property type="project" value="UniProtKB-KW"/>
</dbReference>
<keyword evidence="4" id="KW-0507">mRNA processing</keyword>
<feature type="non-terminal residue" evidence="22">
    <location>
        <position position="1676"/>
    </location>
</feature>
<protein>
    <recommendedName>
        <fullName evidence="2">RNA-directed RNA polymerase</fullName>
        <ecNumber evidence="2">2.7.7.48</ecNumber>
    </recommendedName>
    <alternativeName>
        <fullName evidence="17">Replicase</fullName>
    </alternativeName>
    <alternativeName>
        <fullName evidence="16">Transcriptase</fullName>
    </alternativeName>
</protein>
<keyword evidence="8" id="KW-0547">Nucleotide-binding</keyword>
<evidence type="ECO:0000256" key="5">
    <source>
        <dbReference type="ARBA" id="ARBA00022679"/>
    </source>
</evidence>
<evidence type="ECO:0000256" key="2">
    <source>
        <dbReference type="ARBA" id="ARBA00012494"/>
    </source>
</evidence>
<keyword evidence="7" id="KW-0548">Nucleotidyltransferase</keyword>
<accession>A0A1L3KML0</accession>
<dbReference type="PROSITE" id="PS50526">
    <property type="entry name" value="RDRP_SSRNA_NEG_NONSEG"/>
    <property type="match status" value="1"/>
</dbReference>
<evidence type="ECO:0000256" key="16">
    <source>
        <dbReference type="ARBA" id="ARBA00030436"/>
    </source>
</evidence>
<dbReference type="GO" id="GO:0005524">
    <property type="term" value="F:ATP binding"/>
    <property type="evidence" value="ECO:0007669"/>
    <property type="project" value="UniProtKB-KW"/>
</dbReference>
<name>A0A1L3KML0_9MONO</name>
<dbReference type="GeneID" id="40526516"/>
<keyword evidence="13" id="KW-0511">Multifunctional enzyme</keyword>
<evidence type="ECO:0000256" key="17">
    <source>
        <dbReference type="ARBA" id="ARBA00031012"/>
    </source>
</evidence>
<reference evidence="22 23" key="1">
    <citation type="journal article" date="2016" name="Nature">
        <title>Redefining the invertebrate RNA virosphere.</title>
        <authorList>
            <person name="Shi M."/>
            <person name="Lin X.D."/>
            <person name="Tian J.H."/>
            <person name="Chen L.J."/>
            <person name="Chen X."/>
            <person name="Li C.X."/>
            <person name="Qin X.C."/>
            <person name="Li J."/>
            <person name="Cao J.P."/>
            <person name="Eden J.S."/>
            <person name="Buchmann J."/>
            <person name="Wang W."/>
            <person name="Xu J."/>
            <person name="Holmes E.C."/>
            <person name="Zhang Y.Z."/>
        </authorList>
    </citation>
    <scope>NUCLEOTIDE SEQUENCE [LARGE SCALE GENOMIC DNA]</scope>
    <source>
        <strain evidence="22 23">BHNXC39077</strain>
    </source>
</reference>
<comment type="subcellular location">
    <subcellularLocation>
        <location evidence="1">Virion</location>
    </subcellularLocation>
</comment>
<keyword evidence="6" id="KW-0949">S-adenosyl-L-methionine</keyword>
<dbReference type="RefSeq" id="YP_009666292.1">
    <property type="nucleotide sequence ID" value="NC_043486.1"/>
</dbReference>
<keyword evidence="11" id="KW-0693">Viral RNA replication</keyword>
<keyword evidence="12" id="KW-0506">mRNA capping</keyword>
<dbReference type="EMBL" id="KX884408">
    <property type="protein sequence ID" value="APG78650.1"/>
    <property type="molecule type" value="Genomic_RNA"/>
</dbReference>
<evidence type="ECO:0000256" key="11">
    <source>
        <dbReference type="ARBA" id="ARBA00022953"/>
    </source>
</evidence>
<keyword evidence="9" id="KW-0067">ATP-binding</keyword>
<evidence type="ECO:0000256" key="9">
    <source>
        <dbReference type="ARBA" id="ARBA00022840"/>
    </source>
</evidence>
<keyword evidence="10" id="KW-0946">Virion</keyword>
<dbReference type="GO" id="GO:0003968">
    <property type="term" value="F:RNA-directed RNA polymerase activity"/>
    <property type="evidence" value="ECO:0007669"/>
    <property type="project" value="UniProtKB-KW"/>
</dbReference>
<feature type="domain" description="RdRp catalytic" evidence="21">
    <location>
        <begin position="546"/>
        <end position="725"/>
    </location>
</feature>
<evidence type="ECO:0000313" key="23">
    <source>
        <dbReference type="Proteomes" id="UP000279435"/>
    </source>
</evidence>
<dbReference type="Pfam" id="PF14318">
    <property type="entry name" value="Mononeg_mRNAcap"/>
    <property type="match status" value="1"/>
</dbReference>
<evidence type="ECO:0000256" key="7">
    <source>
        <dbReference type="ARBA" id="ARBA00022695"/>
    </source>
</evidence>
<comment type="catalytic activity">
    <reaction evidence="20">
        <text>GTP + H2O = GDP + phosphate + H(+)</text>
        <dbReference type="Rhea" id="RHEA:19669"/>
        <dbReference type="ChEBI" id="CHEBI:15377"/>
        <dbReference type="ChEBI" id="CHEBI:15378"/>
        <dbReference type="ChEBI" id="CHEBI:37565"/>
        <dbReference type="ChEBI" id="CHEBI:43474"/>
        <dbReference type="ChEBI" id="CHEBI:58189"/>
    </reaction>
</comment>
<evidence type="ECO:0000256" key="19">
    <source>
        <dbReference type="ARBA" id="ARBA00047370"/>
    </source>
</evidence>
<evidence type="ECO:0000256" key="6">
    <source>
        <dbReference type="ARBA" id="ARBA00022691"/>
    </source>
</evidence>
<evidence type="ECO:0000256" key="20">
    <source>
        <dbReference type="ARBA" id="ARBA00048548"/>
    </source>
</evidence>
<dbReference type="InterPro" id="IPR014023">
    <property type="entry name" value="Mononeg_RNA_pol_cat"/>
</dbReference>
<evidence type="ECO:0000256" key="15">
    <source>
        <dbReference type="ARBA" id="ARBA00024499"/>
    </source>
</evidence>
<proteinExistence type="predicted"/>
<dbReference type="GO" id="GO:0004482">
    <property type="term" value="F:mRNA 5'-cap (guanine-N7-)-methyltransferase activity"/>
    <property type="evidence" value="ECO:0007669"/>
    <property type="project" value="InterPro"/>
</dbReference>
<organism evidence="22 23">
    <name type="scientific">Beihai rhabdo-like virus 3</name>
    <dbReference type="NCBI Taxonomy" id="1922653"/>
    <lineage>
        <taxon>Viruses</taxon>
        <taxon>Riboviria</taxon>
        <taxon>Orthornavirae</taxon>
        <taxon>Negarnaviricota</taxon>
        <taxon>Haploviricotina</taxon>
        <taxon>Monjiviricetes</taxon>
        <taxon>Mononegavirales</taxon>
        <taxon>Nyamiviridae</taxon>
        <taxon>Berhavirus</taxon>
        <taxon>Berhavirus sipunculi</taxon>
    </lineage>
</organism>
<evidence type="ECO:0000256" key="14">
    <source>
        <dbReference type="ARBA" id="ARBA00024494"/>
    </source>
</evidence>
<evidence type="ECO:0000256" key="18">
    <source>
        <dbReference type="ARBA" id="ARBA00047332"/>
    </source>
</evidence>
<evidence type="ECO:0000256" key="4">
    <source>
        <dbReference type="ARBA" id="ARBA00022664"/>
    </source>
</evidence>
<keyword evidence="5" id="KW-0808">Transferase</keyword>
<evidence type="ECO:0000256" key="8">
    <source>
        <dbReference type="ARBA" id="ARBA00022741"/>
    </source>
</evidence>
<evidence type="ECO:0000256" key="3">
    <source>
        <dbReference type="ARBA" id="ARBA00022484"/>
    </source>
</evidence>